<comment type="caution">
    <text evidence="1">The sequence shown here is derived from an EMBL/GenBank/DDBJ whole genome shotgun (WGS) entry which is preliminary data.</text>
</comment>
<evidence type="ECO:0000313" key="1">
    <source>
        <dbReference type="EMBL" id="KAA0675886.1"/>
    </source>
</evidence>
<evidence type="ECO:0000313" key="2">
    <source>
        <dbReference type="Proteomes" id="UP000480854"/>
    </source>
</evidence>
<protein>
    <submittedName>
        <fullName evidence="1">Uncharacterized protein</fullName>
    </submittedName>
</protein>
<proteinExistence type="predicted"/>
<organism evidence="1 2">
    <name type="scientific">Roseomonas genomospecies 6</name>
    <dbReference type="NCBI Taxonomy" id="214106"/>
    <lineage>
        <taxon>Bacteria</taxon>
        <taxon>Pseudomonadati</taxon>
        <taxon>Pseudomonadota</taxon>
        <taxon>Alphaproteobacteria</taxon>
        <taxon>Acetobacterales</taxon>
        <taxon>Roseomonadaceae</taxon>
        <taxon>Roseomonas</taxon>
    </lineage>
</organism>
<dbReference type="AlphaFoldDB" id="A0A9W7KN00"/>
<accession>A0A9W7KN00</accession>
<dbReference type="OrthoDB" id="9848123at2"/>
<dbReference type="EMBL" id="QOKW01000048">
    <property type="protein sequence ID" value="KAA0675886.1"/>
    <property type="molecule type" value="Genomic_DNA"/>
</dbReference>
<name>A0A9W7KN00_9PROT</name>
<gene>
    <name evidence="1" type="ORF">DS843_29580</name>
</gene>
<keyword evidence="2" id="KW-1185">Reference proteome</keyword>
<dbReference type="Proteomes" id="UP000480854">
    <property type="component" value="Unassembled WGS sequence"/>
</dbReference>
<dbReference type="RefSeq" id="WP_149472419.1">
    <property type="nucleotide sequence ID" value="NZ_QOKW01000048.1"/>
</dbReference>
<reference evidence="1 2" key="1">
    <citation type="submission" date="2018-07" db="EMBL/GenBank/DDBJ databases">
        <title>Genome sequence of Azospirillum sp. ATCC 49961.</title>
        <authorList>
            <person name="Sant'Anna F.H."/>
            <person name="Baldani J.I."/>
            <person name="Zilli J.E."/>
            <person name="Reis V.M."/>
            <person name="Hartmann A."/>
            <person name="Cruz L."/>
            <person name="de Souza E.M."/>
            <person name="de Oliveira Pedrosa F."/>
            <person name="Passaglia L.M.P."/>
        </authorList>
    </citation>
    <scope>NUCLEOTIDE SEQUENCE [LARGE SCALE GENOMIC DNA]</scope>
    <source>
        <strain evidence="1 2">ATCC 49961</strain>
    </source>
</reference>
<sequence>MTVHLDEREVALLDAVAFAVTVAHPDLGSGDVPRSRVPSRTAALRIVLKAALGGISALSHDEAALAMHWVRLASWATWRRDRGDAPPELVESSETAHQAAAAARVRAHLLSVADQVLQRIGVENLTDGAEPETS</sequence>